<dbReference type="Gene3D" id="1.25.10.10">
    <property type="entry name" value="Leucine-rich Repeat Variant"/>
    <property type="match status" value="1"/>
</dbReference>
<organism evidence="7 8">
    <name type="scientific">Gomphillus americanus</name>
    <dbReference type="NCBI Taxonomy" id="1940652"/>
    <lineage>
        <taxon>Eukaryota</taxon>
        <taxon>Fungi</taxon>
        <taxon>Dikarya</taxon>
        <taxon>Ascomycota</taxon>
        <taxon>Pezizomycotina</taxon>
        <taxon>Lecanoromycetes</taxon>
        <taxon>OSLEUM clade</taxon>
        <taxon>Ostropomycetidae</taxon>
        <taxon>Ostropales</taxon>
        <taxon>Graphidaceae</taxon>
        <taxon>Gomphilloideae</taxon>
        <taxon>Gomphillus</taxon>
    </lineage>
</organism>
<dbReference type="Proteomes" id="UP000664169">
    <property type="component" value="Unassembled WGS sequence"/>
</dbReference>
<dbReference type="AlphaFoldDB" id="A0A8H3FNM5"/>
<sequence length="1037" mass="114465">MEEQVLDLLKATQLSAAAPRTSAEQELKKLYGNSAFSTALGAIAAHQDIETKDRVAALLVLKQLVNVGWSSSLDDFAGQVLVPDAAKEQIRNQLLNIVFNASTDSKITSSTANVIAIIAKADFPEEWHGLLESLINQINDGDNQIQAILVVLGELISSGLDEDQFYAHGTTLINSLQTIAFDGRRKLMVRAHAISIFRSCFDFVENLKDKDEDNIKHFAKGVTDTWAPFFLDVIKEVLPQFPTQEEEESSTSEVAAHWKGIVALKIQVILTLAKIQSIFPDLVAADEFFNVIWDSIQAQGPPYYASYVDGGRQGGLINVYQLQYTLDLLVIEDIDYLESLLGAPKVKSQLDVMLTADQSSDGNSNNQWLSTVLRTLVIFSSITKEAEEMWSFDFNVFLSEETYAEANNSLRNVCAGFTEKLCNWYPNHTLGSLLGCLKGIFEDTNNNWRHREAALFTLQGVVEEFENESRPVEQQTIEACVNYVRPAMSDPNEFLRARGYIAMATIATAWLATNTHYSDLVADCATQTLKSMDTDDSNVVKTACIREIREYFAILPGHKATELQPQVVNSITKFLEGQELGDMDDIVDLVDVILQTLRDTIMANALTCLDHNGLDVLIMMVKYGAARDNHSSILIEEAFEFVASEMSKQGSEAYARLCEKVIPSLMTAFDTQGPENKEKSAITDVFCSIIKILAENAKGQLPQGFVDATMPRLCRVIFSANDFYVKQISTLAIKHMLTSDKDQVFHWVDPQSHKNGFEICFMVIGHLLGPGSDEASAAEVGELAVSVIDQAGAAALGTSMHDLLRVLAERLSTSEHVTLIQSLTSVFARLSLLSVHEVLDFLASLPIGAGDGLTVVLQKWLENSANFAGFDSIRENISALITIYRTHDTRLNSIECNGDLIPDTSSRIRTRSMTKNAPIRYTRVSAPLKLVKNLVAELLPYGDPGIALAPLKSPALSQRPPSSDGSWESDNEDGILTGRQVDDATQKMLVEFFRAEGADPAFQALYGQLTDEERKRTMDAVDGWTQLENQKAMIGAV</sequence>
<comment type="caution">
    <text evidence="7">The sequence shown here is derived from an EMBL/GenBank/DDBJ whole genome shotgun (WGS) entry which is preliminary data.</text>
</comment>
<keyword evidence="4" id="KW-0539">Nucleus</keyword>
<evidence type="ECO:0000256" key="5">
    <source>
        <dbReference type="SAM" id="MobiDB-lite"/>
    </source>
</evidence>
<dbReference type="Pfam" id="PF25018">
    <property type="entry name" value="HEAT_IPO9_c"/>
    <property type="match status" value="1"/>
</dbReference>
<evidence type="ECO:0000256" key="4">
    <source>
        <dbReference type="ARBA" id="ARBA00023242"/>
    </source>
</evidence>
<dbReference type="Pfam" id="PF03810">
    <property type="entry name" value="IBN_N"/>
    <property type="match status" value="1"/>
</dbReference>
<dbReference type="OrthoDB" id="431626at2759"/>
<reference evidence="7" key="1">
    <citation type="submission" date="2021-03" db="EMBL/GenBank/DDBJ databases">
        <authorList>
            <person name="Tagirdzhanova G."/>
        </authorList>
    </citation>
    <scope>NUCLEOTIDE SEQUENCE</scope>
</reference>
<dbReference type="GO" id="GO:0006606">
    <property type="term" value="P:protein import into nucleus"/>
    <property type="evidence" value="ECO:0007669"/>
    <property type="project" value="TreeGrafter"/>
</dbReference>
<dbReference type="GO" id="GO:0005635">
    <property type="term" value="C:nuclear envelope"/>
    <property type="evidence" value="ECO:0007669"/>
    <property type="project" value="TreeGrafter"/>
</dbReference>
<feature type="region of interest" description="Disordered" evidence="5">
    <location>
        <begin position="951"/>
        <end position="974"/>
    </location>
</feature>
<evidence type="ECO:0000256" key="1">
    <source>
        <dbReference type="ARBA" id="ARBA00004123"/>
    </source>
</evidence>
<dbReference type="InterPro" id="IPR056840">
    <property type="entry name" value="HEAT_IPO9_central"/>
</dbReference>
<dbReference type="GO" id="GO:0031267">
    <property type="term" value="F:small GTPase binding"/>
    <property type="evidence" value="ECO:0007669"/>
    <property type="project" value="InterPro"/>
</dbReference>
<accession>A0A8H3FNM5</accession>
<evidence type="ECO:0000259" key="6">
    <source>
        <dbReference type="PROSITE" id="PS50166"/>
    </source>
</evidence>
<dbReference type="InterPro" id="IPR016024">
    <property type="entry name" value="ARM-type_fold"/>
</dbReference>
<proteinExistence type="predicted"/>
<dbReference type="GO" id="GO:0005829">
    <property type="term" value="C:cytosol"/>
    <property type="evidence" value="ECO:0007669"/>
    <property type="project" value="TreeGrafter"/>
</dbReference>
<dbReference type="PANTHER" id="PTHR10997">
    <property type="entry name" value="IMPORTIN-7, 8, 11"/>
    <property type="match status" value="1"/>
</dbReference>
<protein>
    <recommendedName>
        <fullName evidence="6">Importin N-terminal domain-containing protein</fullName>
    </recommendedName>
</protein>
<evidence type="ECO:0000313" key="7">
    <source>
        <dbReference type="EMBL" id="CAF9928362.1"/>
    </source>
</evidence>
<feature type="domain" description="Importin N-terminal" evidence="6">
    <location>
        <begin position="23"/>
        <end position="100"/>
    </location>
</feature>
<comment type="subcellular location">
    <subcellularLocation>
        <location evidence="1">Nucleus</location>
    </subcellularLocation>
</comment>
<dbReference type="SMART" id="SM00913">
    <property type="entry name" value="IBN_N"/>
    <property type="match status" value="1"/>
</dbReference>
<keyword evidence="3" id="KW-0653">Protein transport</keyword>
<dbReference type="EMBL" id="CAJPDQ010000029">
    <property type="protein sequence ID" value="CAF9928362.1"/>
    <property type="molecule type" value="Genomic_DNA"/>
</dbReference>
<feature type="compositionally biased region" description="Polar residues" evidence="5">
    <location>
        <begin position="955"/>
        <end position="966"/>
    </location>
</feature>
<dbReference type="InterPro" id="IPR011989">
    <property type="entry name" value="ARM-like"/>
</dbReference>
<evidence type="ECO:0000313" key="8">
    <source>
        <dbReference type="Proteomes" id="UP000664169"/>
    </source>
</evidence>
<name>A0A8H3FNM5_9LECA</name>
<evidence type="ECO:0000256" key="2">
    <source>
        <dbReference type="ARBA" id="ARBA00022448"/>
    </source>
</evidence>
<gene>
    <name evidence="7" type="ORF">GOMPHAMPRED_004664</name>
</gene>
<dbReference type="PROSITE" id="PS50166">
    <property type="entry name" value="IMPORTIN_B_NT"/>
    <property type="match status" value="1"/>
</dbReference>
<evidence type="ECO:0000256" key="3">
    <source>
        <dbReference type="ARBA" id="ARBA00022927"/>
    </source>
</evidence>
<keyword evidence="8" id="KW-1185">Reference proteome</keyword>
<dbReference type="InterPro" id="IPR001494">
    <property type="entry name" value="Importin-beta_N"/>
</dbReference>
<dbReference type="SUPFAM" id="SSF48371">
    <property type="entry name" value="ARM repeat"/>
    <property type="match status" value="1"/>
</dbReference>
<dbReference type="PANTHER" id="PTHR10997:SF9">
    <property type="entry name" value="IMPORTIN-9"/>
    <property type="match status" value="1"/>
</dbReference>
<keyword evidence="2" id="KW-0813">Transport</keyword>